<dbReference type="PIRSF" id="PIRSF003128">
    <property type="entry name" value="RecN"/>
    <property type="match status" value="1"/>
</dbReference>
<comment type="similarity">
    <text evidence="2 9">Belongs to the RecN family.</text>
</comment>
<keyword evidence="4" id="KW-0547">Nucleotide-binding</keyword>
<evidence type="ECO:0000256" key="4">
    <source>
        <dbReference type="ARBA" id="ARBA00022741"/>
    </source>
</evidence>
<evidence type="ECO:0000256" key="6">
    <source>
        <dbReference type="ARBA" id="ARBA00022840"/>
    </source>
</evidence>
<dbReference type="AlphaFoldDB" id="A0A2P5P625"/>
<dbReference type="InterPro" id="IPR027417">
    <property type="entry name" value="P-loop_NTPase"/>
</dbReference>
<proteinExistence type="inferred from homology"/>
<dbReference type="SUPFAM" id="SSF52540">
    <property type="entry name" value="P-loop containing nucleoside triphosphate hydrolases"/>
    <property type="match status" value="1"/>
</dbReference>
<dbReference type="GO" id="GO:0006310">
    <property type="term" value="P:DNA recombination"/>
    <property type="evidence" value="ECO:0007669"/>
    <property type="project" value="InterPro"/>
</dbReference>
<gene>
    <name evidence="11" type="primary">recN</name>
    <name evidence="11" type="ORF">JP09_008335</name>
</gene>
<evidence type="ECO:0000256" key="1">
    <source>
        <dbReference type="ARBA" id="ARBA00003618"/>
    </source>
</evidence>
<keyword evidence="12" id="KW-1185">Reference proteome</keyword>
<dbReference type="EMBL" id="JQAN02000011">
    <property type="protein sequence ID" value="PPD57735.1"/>
    <property type="molecule type" value="Genomic_DNA"/>
</dbReference>
<protein>
    <recommendedName>
        <fullName evidence="3 9">DNA repair protein RecN</fullName>
    </recommendedName>
    <alternativeName>
        <fullName evidence="8 9">Recombination protein N</fullName>
    </alternativeName>
</protein>
<keyword evidence="6" id="KW-0067">ATP-binding</keyword>
<dbReference type="NCBIfam" id="TIGR00634">
    <property type="entry name" value="recN"/>
    <property type="match status" value="1"/>
</dbReference>
<evidence type="ECO:0000256" key="7">
    <source>
        <dbReference type="ARBA" id="ARBA00023204"/>
    </source>
</evidence>
<evidence type="ECO:0000256" key="3">
    <source>
        <dbReference type="ARBA" id="ARBA00021315"/>
    </source>
</evidence>
<evidence type="ECO:0000259" key="10">
    <source>
        <dbReference type="Pfam" id="PF02463"/>
    </source>
</evidence>
<dbReference type="CDD" id="cd03241">
    <property type="entry name" value="ABC_RecN"/>
    <property type="match status" value="2"/>
</dbReference>
<sequence>MCAAPLFCDTITGISGNVQAQLGINILLVRLLVRNFGIIDEIDWSPGETLNIITGETGAGKSLVIDAISALLSGKLDETAIRFGATECRVEGTFDLSARSDVLDSLRGQGIDIEDCTMTMSLSLKRGSRPTIRLNGMTVQRSFMREIGQKLVEIHGQSQHLSLLNPSSHLDYLDSYVGTLSMRHDFSQTAKTLSDLNSEIENIRAREADMSRQQDFLSFQYREIERAALAENEDVSLEEERRILTSAEKLKDLAQEAEYILDGEGIEPPVTHSLSKAAGTIEKLAAIDNRVKAQAEVVRNALFELTEVAREVRSYVMRVDADPSRLEEVETRIGLIRDLKRKYGGSISAILEYAQKTQQELEAFSCLDDRKIALAKESETTRQALAKLGATLTERRQAAAVKLDQAVNLELDELGMANARFRVSIQNEESTDGLTLLDSRKVKYDLTGTDKVEFLVSTNPGEPFLPLVKIASTGELSRFTLAIKTSLAAADRVPVLIFDEIDIGVGGRSGVVIGRKLSKLSLSHQVICITHLPQIACYGSRHFNVSKVLDEDRMTSALSELSEDGLLAELASMISGQNSRAAADTARELFEKAAAFNASLRN</sequence>
<dbReference type="Pfam" id="PF02463">
    <property type="entry name" value="SMC_N"/>
    <property type="match status" value="1"/>
</dbReference>
<reference evidence="11 12" key="1">
    <citation type="journal article" date="2017" name="ISME J.">
        <title>Grape pomace compost harbors organohalide-respiring Dehalogenimonas species with novel reductive dehalogenase genes.</title>
        <authorList>
            <person name="Yang Y."/>
            <person name="Higgins S.A."/>
            <person name="Yan J."/>
            <person name="Simsir B."/>
            <person name="Chourey K."/>
            <person name="Iyer R."/>
            <person name="Hettich R.L."/>
            <person name="Baldwin B."/>
            <person name="Ogles D.M."/>
            <person name="Loffler F.E."/>
        </authorList>
    </citation>
    <scope>NUCLEOTIDE SEQUENCE [LARGE SCALE GENOMIC DNA]</scope>
    <source>
        <strain evidence="11 12">GP</strain>
    </source>
</reference>
<organism evidence="11 12">
    <name type="scientific">Dehalogenimonas etheniformans</name>
    <dbReference type="NCBI Taxonomy" id="1536648"/>
    <lineage>
        <taxon>Bacteria</taxon>
        <taxon>Bacillati</taxon>
        <taxon>Chloroflexota</taxon>
        <taxon>Dehalococcoidia</taxon>
        <taxon>Dehalococcoidales</taxon>
        <taxon>Dehalococcoidaceae</taxon>
        <taxon>Dehalogenimonas</taxon>
    </lineage>
</organism>
<dbReference type="PANTHER" id="PTHR11059">
    <property type="entry name" value="DNA REPAIR PROTEIN RECN"/>
    <property type="match status" value="1"/>
</dbReference>
<accession>A0A2P5P625</accession>
<evidence type="ECO:0000313" key="11">
    <source>
        <dbReference type="EMBL" id="PPD57735.1"/>
    </source>
</evidence>
<keyword evidence="7 9" id="KW-0234">DNA repair</keyword>
<comment type="caution">
    <text evidence="11">The sequence shown here is derived from an EMBL/GenBank/DDBJ whole genome shotgun (WGS) entry which is preliminary data.</text>
</comment>
<dbReference type="Gene3D" id="3.40.50.300">
    <property type="entry name" value="P-loop containing nucleotide triphosphate hydrolases"/>
    <property type="match status" value="2"/>
</dbReference>
<evidence type="ECO:0000256" key="8">
    <source>
        <dbReference type="ARBA" id="ARBA00033408"/>
    </source>
</evidence>
<dbReference type="GO" id="GO:0009432">
    <property type="term" value="P:SOS response"/>
    <property type="evidence" value="ECO:0007669"/>
    <property type="project" value="TreeGrafter"/>
</dbReference>
<dbReference type="GO" id="GO:0006281">
    <property type="term" value="P:DNA repair"/>
    <property type="evidence" value="ECO:0007669"/>
    <property type="project" value="UniProtKB-KW"/>
</dbReference>
<evidence type="ECO:0000256" key="2">
    <source>
        <dbReference type="ARBA" id="ARBA00009441"/>
    </source>
</evidence>
<evidence type="ECO:0000256" key="5">
    <source>
        <dbReference type="ARBA" id="ARBA00022763"/>
    </source>
</evidence>
<dbReference type="GO" id="GO:0043590">
    <property type="term" value="C:bacterial nucleoid"/>
    <property type="evidence" value="ECO:0007669"/>
    <property type="project" value="TreeGrafter"/>
</dbReference>
<name>A0A2P5P625_9CHLR</name>
<keyword evidence="5 9" id="KW-0227">DNA damage</keyword>
<dbReference type="OrthoDB" id="9806954at2"/>
<feature type="domain" description="RecF/RecN/SMC N-terminal" evidence="10">
    <location>
        <begin position="28"/>
        <end position="545"/>
    </location>
</feature>
<evidence type="ECO:0000256" key="9">
    <source>
        <dbReference type="PIRNR" id="PIRNR003128"/>
    </source>
</evidence>
<evidence type="ECO:0000313" key="12">
    <source>
        <dbReference type="Proteomes" id="UP000235653"/>
    </source>
</evidence>
<dbReference type="GO" id="GO:0005524">
    <property type="term" value="F:ATP binding"/>
    <property type="evidence" value="ECO:0007669"/>
    <property type="project" value="UniProtKB-KW"/>
</dbReference>
<dbReference type="PANTHER" id="PTHR11059:SF0">
    <property type="entry name" value="DNA REPAIR PROTEIN RECN"/>
    <property type="match status" value="1"/>
</dbReference>
<comment type="function">
    <text evidence="1 9">May be involved in recombinational repair of damaged DNA.</text>
</comment>
<dbReference type="InterPro" id="IPR003395">
    <property type="entry name" value="RecF/RecN/SMC_N"/>
</dbReference>
<dbReference type="Proteomes" id="UP000235653">
    <property type="component" value="Unassembled WGS sequence"/>
</dbReference>
<dbReference type="InterPro" id="IPR004604">
    <property type="entry name" value="DNA_recomb/repair_RecN"/>
</dbReference>